<dbReference type="PANTHER" id="PTHR47967">
    <property type="entry name" value="OS07G0603500 PROTEIN-RELATED"/>
    <property type="match status" value="1"/>
</dbReference>
<dbReference type="InterPro" id="IPR001969">
    <property type="entry name" value="Aspartic_peptidase_AS"/>
</dbReference>
<dbReference type="PANTHER" id="PTHR47967:SF23">
    <property type="entry name" value="OS04G0448300 PROTEIN"/>
    <property type="match status" value="1"/>
</dbReference>
<dbReference type="Pfam" id="PF14543">
    <property type="entry name" value="TAXi_N"/>
    <property type="match status" value="1"/>
</dbReference>
<evidence type="ECO:0000259" key="10">
    <source>
        <dbReference type="PROSITE" id="PS51767"/>
    </source>
</evidence>
<evidence type="ECO:0000256" key="6">
    <source>
        <dbReference type="ARBA" id="ARBA00023180"/>
    </source>
</evidence>
<name>A0A6V7PEQ4_ANACO</name>
<feature type="active site" evidence="7">
    <location>
        <position position="98"/>
    </location>
</feature>
<dbReference type="GO" id="GO:0004190">
    <property type="term" value="F:aspartic-type endopeptidase activity"/>
    <property type="evidence" value="ECO:0007669"/>
    <property type="project" value="UniProtKB-KW"/>
</dbReference>
<evidence type="ECO:0000256" key="7">
    <source>
        <dbReference type="PIRSR" id="PIRSR601461-1"/>
    </source>
</evidence>
<feature type="chain" id="PRO_5028423838" description="Peptidase A1 domain-containing protein" evidence="9">
    <location>
        <begin position="20"/>
        <end position="426"/>
    </location>
</feature>
<keyword evidence="3 9" id="KW-0732">Signal</keyword>
<evidence type="ECO:0000256" key="4">
    <source>
        <dbReference type="ARBA" id="ARBA00022750"/>
    </source>
</evidence>
<protein>
    <recommendedName>
        <fullName evidence="10">Peptidase A1 domain-containing protein</fullName>
    </recommendedName>
</protein>
<proteinExistence type="inferred from homology"/>
<evidence type="ECO:0000256" key="5">
    <source>
        <dbReference type="ARBA" id="ARBA00022801"/>
    </source>
</evidence>
<comment type="similarity">
    <text evidence="1 8">Belongs to the peptidase A1 family.</text>
</comment>
<feature type="signal peptide" evidence="9">
    <location>
        <begin position="1"/>
        <end position="19"/>
    </location>
</feature>
<keyword evidence="4 8" id="KW-0064">Aspartyl protease</keyword>
<dbReference type="FunFam" id="2.40.70.10:FF:000016">
    <property type="entry name" value="Probable aspartic protease At2g35615"/>
    <property type="match status" value="1"/>
</dbReference>
<dbReference type="InterPro" id="IPR001461">
    <property type="entry name" value="Aspartic_peptidase_A1"/>
</dbReference>
<dbReference type="InterPro" id="IPR051708">
    <property type="entry name" value="Plant_Aspart_Prot_A1"/>
</dbReference>
<evidence type="ECO:0000256" key="2">
    <source>
        <dbReference type="ARBA" id="ARBA00022670"/>
    </source>
</evidence>
<dbReference type="PRINTS" id="PR00792">
    <property type="entry name" value="PEPSIN"/>
</dbReference>
<dbReference type="GO" id="GO:0005576">
    <property type="term" value="C:extracellular region"/>
    <property type="evidence" value="ECO:0007669"/>
    <property type="project" value="TreeGrafter"/>
</dbReference>
<dbReference type="InterPro" id="IPR034161">
    <property type="entry name" value="Pepsin-like_plant"/>
</dbReference>
<dbReference type="GO" id="GO:0006508">
    <property type="term" value="P:proteolysis"/>
    <property type="evidence" value="ECO:0007669"/>
    <property type="project" value="UniProtKB-KW"/>
</dbReference>
<reference evidence="11" key="1">
    <citation type="submission" date="2020-07" db="EMBL/GenBank/DDBJ databases">
        <authorList>
            <person name="Lin J."/>
        </authorList>
    </citation>
    <scope>NUCLEOTIDE SEQUENCE</scope>
</reference>
<keyword evidence="2 8" id="KW-0645">Protease</keyword>
<feature type="active site" evidence="7">
    <location>
        <position position="300"/>
    </location>
</feature>
<dbReference type="EMBL" id="LR862147">
    <property type="protein sequence ID" value="CAD1829369.1"/>
    <property type="molecule type" value="Genomic_DNA"/>
</dbReference>
<accession>A0A6V7PEQ4</accession>
<dbReference type="AlphaFoldDB" id="A0A6V7PEQ4"/>
<dbReference type="InterPro" id="IPR032799">
    <property type="entry name" value="TAXi_C"/>
</dbReference>
<dbReference type="PROSITE" id="PS51767">
    <property type="entry name" value="PEPTIDASE_A1"/>
    <property type="match status" value="1"/>
</dbReference>
<keyword evidence="6" id="KW-0325">Glycoprotein</keyword>
<dbReference type="InterPro" id="IPR032861">
    <property type="entry name" value="TAXi_N"/>
</dbReference>
<evidence type="ECO:0000256" key="1">
    <source>
        <dbReference type="ARBA" id="ARBA00007447"/>
    </source>
</evidence>
<evidence type="ECO:0000313" key="11">
    <source>
        <dbReference type="EMBL" id="CAD1829369.1"/>
    </source>
</evidence>
<dbReference type="PROSITE" id="PS00141">
    <property type="entry name" value="ASP_PROTEASE"/>
    <property type="match status" value="1"/>
</dbReference>
<evidence type="ECO:0000256" key="3">
    <source>
        <dbReference type="ARBA" id="ARBA00022729"/>
    </source>
</evidence>
<dbReference type="InterPro" id="IPR033121">
    <property type="entry name" value="PEPTIDASE_A1"/>
</dbReference>
<sequence length="426" mass="46172">MLGILLVASSLLFLASLSASPPVDLGINLIHIDSRSNFSTSELFHRASQRTRYRTKTRELKLTNSSPNFRSSLHSMDGEYLLELAIGTPSIPFMAIVDTGSDLIWTQCEPCISCFAQPTPVYDPSGSSTFSPLPCSSPLCESLAYYNCTPECRYYYNYSDSASTQGILATETLIFGAYSVHDVAFGCGHANLGTSFNSTGTVGLGRGHGSLVSQLGIEKFSYCLTSFLESNITSPLLFGSMADLNTSSGATQSTLLTQNPFDPSFYYLDLKGISIGETLLPIRAETFELKKDGSGGVIIDTGTALTRLEQAGYDIVAREIKSIVNLPLVNSSELCFSLSSRLVPNMPDMTLHFEGANMTLPMDNYMIVDSNKGLFCLAMIGVTGGSILGNYQQKNIHILYNLAGVCFPLYLPNAVRYEKFCNCSSG</sequence>
<dbReference type="CDD" id="cd05476">
    <property type="entry name" value="pepsin_A_like_plant"/>
    <property type="match status" value="1"/>
</dbReference>
<feature type="domain" description="Peptidase A1" evidence="10">
    <location>
        <begin position="80"/>
        <end position="410"/>
    </location>
</feature>
<evidence type="ECO:0000256" key="8">
    <source>
        <dbReference type="RuleBase" id="RU000454"/>
    </source>
</evidence>
<keyword evidence="5 8" id="KW-0378">Hydrolase</keyword>
<dbReference type="Gene3D" id="2.40.70.10">
    <property type="entry name" value="Acid Proteases"/>
    <property type="match status" value="2"/>
</dbReference>
<organism evidence="11">
    <name type="scientific">Ananas comosus var. bracteatus</name>
    <name type="common">red pineapple</name>
    <dbReference type="NCBI Taxonomy" id="296719"/>
    <lineage>
        <taxon>Eukaryota</taxon>
        <taxon>Viridiplantae</taxon>
        <taxon>Streptophyta</taxon>
        <taxon>Embryophyta</taxon>
        <taxon>Tracheophyta</taxon>
        <taxon>Spermatophyta</taxon>
        <taxon>Magnoliopsida</taxon>
        <taxon>Liliopsida</taxon>
        <taxon>Poales</taxon>
        <taxon>Bromeliaceae</taxon>
        <taxon>Bromelioideae</taxon>
        <taxon>Ananas</taxon>
    </lineage>
</organism>
<gene>
    <name evidence="11" type="ORF">CB5_LOCUS12580</name>
</gene>
<dbReference type="Pfam" id="PF14541">
    <property type="entry name" value="TAXi_C"/>
    <property type="match status" value="1"/>
</dbReference>
<dbReference type="SUPFAM" id="SSF50630">
    <property type="entry name" value="Acid proteases"/>
    <property type="match status" value="1"/>
</dbReference>
<dbReference type="InterPro" id="IPR021109">
    <property type="entry name" value="Peptidase_aspartic_dom_sf"/>
</dbReference>
<evidence type="ECO:0000256" key="9">
    <source>
        <dbReference type="SAM" id="SignalP"/>
    </source>
</evidence>